<keyword evidence="1" id="KW-0732">Signal</keyword>
<dbReference type="Ensembl" id="ENSOABT00000078630.1">
    <property type="protein sequence ID" value="ENSOABP00000066796.1"/>
    <property type="gene ID" value="ENSOABG00000031183.1"/>
</dbReference>
<dbReference type="Gene3D" id="2.60.40.10">
    <property type="entry name" value="Immunoglobulins"/>
    <property type="match status" value="1"/>
</dbReference>
<proteinExistence type="predicted"/>
<evidence type="ECO:0000313" key="7">
    <source>
        <dbReference type="Ensembl" id="ENSOABP00000066796.1"/>
    </source>
</evidence>
<dbReference type="InterPro" id="IPR003599">
    <property type="entry name" value="Ig_sub"/>
</dbReference>
<feature type="domain" description="Ig-like" evidence="6">
    <location>
        <begin position="22"/>
        <end position="124"/>
    </location>
</feature>
<dbReference type="InterPro" id="IPR036179">
    <property type="entry name" value="Ig-like_dom_sf"/>
</dbReference>
<dbReference type="GO" id="GO:0002250">
    <property type="term" value="P:adaptive immune response"/>
    <property type="evidence" value="ECO:0007669"/>
    <property type="project" value="UniProtKB-KW"/>
</dbReference>
<dbReference type="InterPro" id="IPR013783">
    <property type="entry name" value="Ig-like_fold"/>
</dbReference>
<dbReference type="AlphaFoldDB" id="A0AAZ1XF52"/>
<sequence>MIYKSIKYVSVPLGVSCEDLTPTNKEVFSVEGRTVTLSYRYSKKAAGSDHFYWYRQYPGKPPEFLIYHLGSGSVMKQEISGLSVQVVDDQKQIDLNISSAAVTDSAVYYCAVRPTVTGNTKTLYKNLWSKDNRILHNIH</sequence>
<dbReference type="InterPro" id="IPR007110">
    <property type="entry name" value="Ig-like_dom"/>
</dbReference>
<keyword evidence="5" id="KW-1279">T cell receptor</keyword>
<dbReference type="InterPro" id="IPR051287">
    <property type="entry name" value="TCR_variable_region"/>
</dbReference>
<protein>
    <recommendedName>
        <fullName evidence="6">Ig-like domain-containing protein</fullName>
    </recommendedName>
</protein>
<dbReference type="PANTHER" id="PTHR19367">
    <property type="entry name" value="T-CELL RECEPTOR ALPHA CHAIN V REGION"/>
    <property type="match status" value="1"/>
</dbReference>
<evidence type="ECO:0000256" key="1">
    <source>
        <dbReference type="ARBA" id="ARBA00022729"/>
    </source>
</evidence>
<dbReference type="PROSITE" id="PS50835">
    <property type="entry name" value="IG_LIKE"/>
    <property type="match status" value="1"/>
</dbReference>
<dbReference type="GO" id="GO:0042101">
    <property type="term" value="C:T cell receptor complex"/>
    <property type="evidence" value="ECO:0007669"/>
    <property type="project" value="UniProtKB-KW"/>
</dbReference>
<dbReference type="SMART" id="SM00409">
    <property type="entry name" value="IG"/>
    <property type="match status" value="1"/>
</dbReference>
<evidence type="ECO:0000259" key="6">
    <source>
        <dbReference type="PROSITE" id="PS50835"/>
    </source>
</evidence>
<keyword evidence="4" id="KW-0393">Immunoglobulin domain</keyword>
<dbReference type="Proteomes" id="UP000472276">
    <property type="component" value="Unassembled WGS sequence"/>
</dbReference>
<dbReference type="SUPFAM" id="SSF48726">
    <property type="entry name" value="Immunoglobulin"/>
    <property type="match status" value="1"/>
</dbReference>
<reference evidence="7" key="2">
    <citation type="submission" date="2025-08" db="UniProtKB">
        <authorList>
            <consortium name="Ensembl"/>
        </authorList>
    </citation>
    <scope>IDENTIFICATION</scope>
</reference>
<evidence type="ECO:0000256" key="5">
    <source>
        <dbReference type="ARBA" id="ARBA00043266"/>
    </source>
</evidence>
<evidence type="ECO:0000313" key="8">
    <source>
        <dbReference type="Proteomes" id="UP000472276"/>
    </source>
</evidence>
<evidence type="ECO:0000256" key="4">
    <source>
        <dbReference type="ARBA" id="ARBA00023319"/>
    </source>
</evidence>
<keyword evidence="2" id="KW-1064">Adaptive immunity</keyword>
<dbReference type="InterPro" id="IPR013106">
    <property type="entry name" value="Ig_V-set"/>
</dbReference>
<keyword evidence="8" id="KW-1185">Reference proteome</keyword>
<reference evidence="8" key="1">
    <citation type="submission" date="2020-03" db="EMBL/GenBank/DDBJ databases">
        <title>Evolution of repeat sequences and sex chromosomes of tilapia species revealed by chromosome-level genomes.</title>
        <authorList>
            <person name="Xu L."/>
            <person name="Tao W."/>
            <person name="Wang D."/>
            <person name="Zhou Q."/>
        </authorList>
    </citation>
    <scope>NUCLEOTIDE SEQUENCE [LARGE SCALE GENOMIC DNA]</scope>
    <source>
        <strain evidence="8">Israel</strain>
    </source>
</reference>
<accession>A0AAZ1XF52</accession>
<evidence type="ECO:0000256" key="2">
    <source>
        <dbReference type="ARBA" id="ARBA00023130"/>
    </source>
</evidence>
<dbReference type="PANTHER" id="PTHR19367:SF18">
    <property type="entry name" value="T CELL RECEPTOR ALPHA VARIABLE 16"/>
    <property type="match status" value="1"/>
</dbReference>
<name>A0AAZ1XF52_OREAU</name>
<keyword evidence="3" id="KW-0675">Receptor</keyword>
<organism evidence="7 8">
    <name type="scientific">Oreochromis aureus</name>
    <name type="common">Israeli tilapia</name>
    <name type="synonym">Chromis aureus</name>
    <dbReference type="NCBI Taxonomy" id="47969"/>
    <lineage>
        <taxon>Eukaryota</taxon>
        <taxon>Metazoa</taxon>
        <taxon>Chordata</taxon>
        <taxon>Craniata</taxon>
        <taxon>Vertebrata</taxon>
        <taxon>Euteleostomi</taxon>
        <taxon>Actinopterygii</taxon>
        <taxon>Neopterygii</taxon>
        <taxon>Teleostei</taxon>
        <taxon>Neoteleostei</taxon>
        <taxon>Acanthomorphata</taxon>
        <taxon>Ovalentaria</taxon>
        <taxon>Cichlomorphae</taxon>
        <taxon>Cichliformes</taxon>
        <taxon>Cichlidae</taxon>
        <taxon>African cichlids</taxon>
        <taxon>Pseudocrenilabrinae</taxon>
        <taxon>Oreochromini</taxon>
        <taxon>Oreochromis</taxon>
    </lineage>
</organism>
<dbReference type="Pfam" id="PF07686">
    <property type="entry name" value="V-set"/>
    <property type="match status" value="1"/>
</dbReference>
<keyword evidence="5" id="KW-0391">Immunity</keyword>
<reference evidence="7" key="3">
    <citation type="submission" date="2025-09" db="UniProtKB">
        <authorList>
            <consortium name="Ensembl"/>
        </authorList>
    </citation>
    <scope>IDENTIFICATION</scope>
</reference>
<evidence type="ECO:0000256" key="3">
    <source>
        <dbReference type="ARBA" id="ARBA00023170"/>
    </source>
</evidence>
<dbReference type="SMART" id="SM00406">
    <property type="entry name" value="IGv"/>
    <property type="match status" value="1"/>
</dbReference>